<dbReference type="InterPro" id="IPR005804">
    <property type="entry name" value="FA_desaturase_dom"/>
</dbReference>
<evidence type="ECO:0000259" key="2">
    <source>
        <dbReference type="Pfam" id="PF00487"/>
    </source>
</evidence>
<dbReference type="Pfam" id="PF00487">
    <property type="entry name" value="FA_desaturase"/>
    <property type="match status" value="1"/>
</dbReference>
<gene>
    <name evidence="3" type="ORF">LSG31_03100</name>
</gene>
<dbReference type="EC" id="1.14.19.-" evidence="3"/>
<sequence>MALSTFRQMVYRIYRNPFVMFGLGPIYIFLIEYRFNRKSASQKECLNTHITNLGLIGIVGLLCWTMDRHEFLLVQGPILYFSGIIGIWLFYVQHQFEGTYFEKEDNWNFVSAALQGSSHYKLPKILQWITGNIGFHHIHHLASRVPNYNLQRVYESNHSFRNVPAIGLLSSLRSLHYRVWDEDSKKFVGFRDITGLKSMR</sequence>
<keyword evidence="3" id="KW-0560">Oxidoreductase</keyword>
<dbReference type="GO" id="GO:0016491">
    <property type="term" value="F:oxidoreductase activity"/>
    <property type="evidence" value="ECO:0007669"/>
    <property type="project" value="UniProtKB-KW"/>
</dbReference>
<dbReference type="PANTHER" id="PTHR19353:SF73">
    <property type="entry name" value="FATTY ACID DESATURASE"/>
    <property type="match status" value="1"/>
</dbReference>
<accession>A0ABY4CTP8</accession>
<dbReference type="InterPro" id="IPR012171">
    <property type="entry name" value="Fatty_acid_desaturase"/>
</dbReference>
<keyword evidence="1" id="KW-0472">Membrane</keyword>
<evidence type="ECO:0000256" key="1">
    <source>
        <dbReference type="SAM" id="Phobius"/>
    </source>
</evidence>
<dbReference type="EMBL" id="CP089291">
    <property type="protein sequence ID" value="UOF91260.1"/>
    <property type="molecule type" value="Genomic_DNA"/>
</dbReference>
<evidence type="ECO:0000313" key="3">
    <source>
        <dbReference type="EMBL" id="UOF91260.1"/>
    </source>
</evidence>
<feature type="domain" description="Fatty acid desaturase" evidence="2">
    <location>
        <begin position="7"/>
        <end position="155"/>
    </location>
</feature>
<dbReference type="RefSeq" id="WP_347437948.1">
    <property type="nucleotide sequence ID" value="NZ_CP089291.1"/>
</dbReference>
<keyword evidence="4" id="KW-1185">Reference proteome</keyword>
<feature type="transmembrane region" description="Helical" evidence="1">
    <location>
        <begin position="45"/>
        <end position="66"/>
    </location>
</feature>
<reference evidence="3" key="1">
    <citation type="submission" date="2021-12" db="EMBL/GenBank/DDBJ databases">
        <title>Alicyclobacillaceae gen. nov., sp. nov., isolated from chalcocite enrichment system.</title>
        <authorList>
            <person name="Jiang Z."/>
        </authorList>
    </citation>
    <scope>NUCLEOTIDE SEQUENCE</scope>
    <source>
        <strain evidence="3">MYW30-H2</strain>
    </source>
</reference>
<evidence type="ECO:0000313" key="4">
    <source>
        <dbReference type="Proteomes" id="UP000830167"/>
    </source>
</evidence>
<keyword evidence="1" id="KW-0812">Transmembrane</keyword>
<proteinExistence type="predicted"/>
<organism evidence="3 4">
    <name type="scientific">Fodinisporobacter ferrooxydans</name>
    <dbReference type="NCBI Taxonomy" id="2901836"/>
    <lineage>
        <taxon>Bacteria</taxon>
        <taxon>Bacillati</taxon>
        <taxon>Bacillota</taxon>
        <taxon>Bacilli</taxon>
        <taxon>Bacillales</taxon>
        <taxon>Alicyclobacillaceae</taxon>
        <taxon>Fodinisporobacter</taxon>
    </lineage>
</organism>
<keyword evidence="1" id="KW-1133">Transmembrane helix</keyword>
<name>A0ABY4CTP8_9BACL</name>
<feature type="transmembrane region" description="Helical" evidence="1">
    <location>
        <begin position="13"/>
        <end position="33"/>
    </location>
</feature>
<dbReference type="Proteomes" id="UP000830167">
    <property type="component" value="Chromosome"/>
</dbReference>
<dbReference type="PANTHER" id="PTHR19353">
    <property type="entry name" value="FATTY ACID DESATURASE 2"/>
    <property type="match status" value="1"/>
</dbReference>
<feature type="transmembrane region" description="Helical" evidence="1">
    <location>
        <begin position="72"/>
        <end position="92"/>
    </location>
</feature>
<protein>
    <submittedName>
        <fullName evidence="3">Fatty acid desaturase</fullName>
        <ecNumber evidence="3">1.14.19.-</ecNumber>
    </submittedName>
</protein>